<feature type="compositionally biased region" description="Low complexity" evidence="1">
    <location>
        <begin position="489"/>
        <end position="512"/>
    </location>
</feature>
<evidence type="ECO:0000256" key="1">
    <source>
        <dbReference type="SAM" id="MobiDB-lite"/>
    </source>
</evidence>
<feature type="compositionally biased region" description="Low complexity" evidence="1">
    <location>
        <begin position="436"/>
        <end position="447"/>
    </location>
</feature>
<feature type="compositionally biased region" description="Basic and acidic residues" evidence="1">
    <location>
        <begin position="516"/>
        <end position="530"/>
    </location>
</feature>
<feature type="compositionally biased region" description="Low complexity" evidence="1">
    <location>
        <begin position="617"/>
        <end position="631"/>
    </location>
</feature>
<reference evidence="2 3" key="1">
    <citation type="submission" date="2019-05" db="EMBL/GenBank/DDBJ databases">
        <title>Another draft genome of Portunus trituberculatus and its Hox gene families provides insights of decapod evolution.</title>
        <authorList>
            <person name="Jeong J.-H."/>
            <person name="Song I."/>
            <person name="Kim S."/>
            <person name="Choi T."/>
            <person name="Kim D."/>
            <person name="Ryu S."/>
            <person name="Kim W."/>
        </authorList>
    </citation>
    <scope>NUCLEOTIDE SEQUENCE [LARGE SCALE GENOMIC DNA]</scope>
    <source>
        <tissue evidence="2">Muscle</tissue>
    </source>
</reference>
<feature type="compositionally biased region" description="Basic residues" evidence="1">
    <location>
        <begin position="179"/>
        <end position="188"/>
    </location>
</feature>
<feature type="compositionally biased region" description="Polar residues" evidence="1">
    <location>
        <begin position="161"/>
        <end position="172"/>
    </location>
</feature>
<feature type="compositionally biased region" description="Basic residues" evidence="1">
    <location>
        <begin position="932"/>
        <end position="972"/>
    </location>
</feature>
<protein>
    <submittedName>
        <fullName evidence="2">Uncharacterized protein</fullName>
    </submittedName>
</protein>
<feature type="compositionally biased region" description="Polar residues" evidence="1">
    <location>
        <begin position="545"/>
        <end position="568"/>
    </location>
</feature>
<keyword evidence="3" id="KW-1185">Reference proteome</keyword>
<dbReference type="AlphaFoldDB" id="A0A5B7DK16"/>
<feature type="compositionally biased region" description="Polar residues" evidence="1">
    <location>
        <begin position="723"/>
        <end position="734"/>
    </location>
</feature>
<feature type="compositionally biased region" description="Low complexity" evidence="1">
    <location>
        <begin position="394"/>
        <end position="404"/>
    </location>
</feature>
<feature type="compositionally biased region" description="Basic and acidic residues" evidence="1">
    <location>
        <begin position="253"/>
        <end position="276"/>
    </location>
</feature>
<feature type="compositionally biased region" description="Low complexity" evidence="1">
    <location>
        <begin position="339"/>
        <end position="354"/>
    </location>
</feature>
<dbReference type="Proteomes" id="UP000324222">
    <property type="component" value="Unassembled WGS sequence"/>
</dbReference>
<evidence type="ECO:0000313" key="3">
    <source>
        <dbReference type="Proteomes" id="UP000324222"/>
    </source>
</evidence>
<feature type="compositionally biased region" description="Polar residues" evidence="1">
    <location>
        <begin position="833"/>
        <end position="854"/>
    </location>
</feature>
<feature type="region of interest" description="Disordered" evidence="1">
    <location>
        <begin position="161"/>
        <end position="668"/>
    </location>
</feature>
<sequence length="972" mass="105035">MATPTSASEFSSGEGTINVPKSYCSTFNNKSTLDDSGLVPPSPSPPDYFKPSIKIIRNDVFHALAGLNPRKAYGHDGVPPIVVENCASVNGEEVVSSHLCANGVIHVINKAFMPESYTSTVQHETYGETEGMLGFPLPSRTSNSRTYKVSFAKRYNGLNQDLSGVAQGTSDDSMPARASGRKTVKRGRGGGSFGTSSSSTTLPPPAAVSLTSIPALSSPTSKDTVEDTHLESTRHDALEDEVSANTLSASSEGPRDPNDELVHYNEPGLRDGHDRGSSTSSSKSRRRYDPDLDSSMLRRENDPDRNEDSSSSTSSSSTSRRRYDPVLDRYNTDLDRNHSSLSSSSSSSISSFESTSHRRYNPNFNNSNRNLSSSSSFDSYTPRRRYDSGVNRGSSSSSSSSSSTSRRRYSPDLDHGSISTSSSSFSRHHEPDVDTGHSTSSSFSIEHSTTRTRFESPSGNSSPLAVPPRLPGGQDSASRSFHTNYTRYSSQDKSTSHSQSTSTTDMAGSTTTLERSNTDLRDVAANRRDFGSSLSRPRTDETEVSIDSSRTNIRGSTTDVRGSTTGVRDSSPDIRSSGIELRSDGNIRDSNIDLRGSSDSKNSVNDSRRTDTVIKGSSTNRRVSNTNTNLRGSNSGVRESNTILKGSTTELRGSGRATGSSGPTMQREMDTHVGDISNVGASSGYTTTSSRIYSYEYSGGTGGHDPYSKPSTSSPSLRPSPSARDSTARPTTTGGRRFSYVGHRYGQDVVGHTNQLSEIPRPSPLPYHLGTEGHGIYGREVAGIRSLGEESGSVRALEGGVSGGGEGVGKSVYKYSKTSHVQQHLHGPHALQPRTNMHSASSGRSTTTIGSVRSSTKRRYNITKTSYSYSVPVLSSRFPPPIRSGDNKLGSLSPVSAYAFTGDDDMYADGTEFAELKGVGLESMTRQEARELRRRFRKKRHHKRRGSAKGRRRRGRRGRRNQSHQKTTKVEA</sequence>
<feature type="compositionally biased region" description="Basic and acidic residues" evidence="1">
    <location>
        <begin position="296"/>
        <end position="308"/>
    </location>
</feature>
<dbReference type="EMBL" id="VSRR010000963">
    <property type="protein sequence ID" value="MPC21306.1"/>
    <property type="molecule type" value="Genomic_DNA"/>
</dbReference>
<feature type="compositionally biased region" description="Low complexity" evidence="1">
    <location>
        <begin position="361"/>
        <end position="376"/>
    </location>
</feature>
<feature type="compositionally biased region" description="Polar residues" evidence="1">
    <location>
        <begin position="475"/>
        <end position="488"/>
    </location>
</feature>
<organism evidence="2 3">
    <name type="scientific">Portunus trituberculatus</name>
    <name type="common">Swimming crab</name>
    <name type="synonym">Neptunus trituberculatus</name>
    <dbReference type="NCBI Taxonomy" id="210409"/>
    <lineage>
        <taxon>Eukaryota</taxon>
        <taxon>Metazoa</taxon>
        <taxon>Ecdysozoa</taxon>
        <taxon>Arthropoda</taxon>
        <taxon>Crustacea</taxon>
        <taxon>Multicrustacea</taxon>
        <taxon>Malacostraca</taxon>
        <taxon>Eumalacostraca</taxon>
        <taxon>Eucarida</taxon>
        <taxon>Decapoda</taxon>
        <taxon>Pleocyemata</taxon>
        <taxon>Brachyura</taxon>
        <taxon>Eubrachyura</taxon>
        <taxon>Portunoidea</taxon>
        <taxon>Portunidae</taxon>
        <taxon>Portuninae</taxon>
        <taxon>Portunus</taxon>
    </lineage>
</organism>
<feature type="compositionally biased region" description="Basic and acidic residues" evidence="1">
    <location>
        <begin position="581"/>
        <end position="598"/>
    </location>
</feature>
<feature type="compositionally biased region" description="Polar residues" evidence="1">
    <location>
        <begin position="632"/>
        <end position="664"/>
    </location>
</feature>
<feature type="region of interest" description="Disordered" evidence="1">
    <location>
        <begin position="830"/>
        <end position="854"/>
    </location>
</feature>
<feature type="compositionally biased region" description="Polar residues" evidence="1">
    <location>
        <begin position="209"/>
        <end position="222"/>
    </location>
</feature>
<feature type="region of interest" description="Disordered" evidence="1">
    <location>
        <begin position="925"/>
        <end position="972"/>
    </location>
</feature>
<feature type="region of interest" description="Disordered" evidence="1">
    <location>
        <begin position="701"/>
        <end position="739"/>
    </location>
</feature>
<feature type="compositionally biased region" description="Low complexity" evidence="1">
    <location>
        <begin position="708"/>
        <end position="722"/>
    </location>
</feature>
<feature type="compositionally biased region" description="Basic and acidic residues" evidence="1">
    <location>
        <begin position="223"/>
        <end position="237"/>
    </location>
</feature>
<feature type="compositionally biased region" description="Low complexity" evidence="1">
    <location>
        <begin position="309"/>
        <end position="318"/>
    </location>
</feature>
<comment type="caution">
    <text evidence="2">The sequence shown here is derived from an EMBL/GenBank/DDBJ whole genome shotgun (WGS) entry which is preliminary data.</text>
</comment>
<evidence type="ECO:0000313" key="2">
    <source>
        <dbReference type="EMBL" id="MPC21306.1"/>
    </source>
</evidence>
<proteinExistence type="predicted"/>
<gene>
    <name evidence="2" type="ORF">E2C01_014290</name>
</gene>
<accession>A0A5B7DK16</accession>
<feature type="compositionally biased region" description="Basic and acidic residues" evidence="1">
    <location>
        <begin position="321"/>
        <end position="338"/>
    </location>
</feature>
<name>A0A5B7DK16_PORTR</name>
<dbReference type="OrthoDB" id="6380122at2759"/>